<dbReference type="EC" id="2.1.1.164" evidence="4"/>
<dbReference type="AlphaFoldDB" id="A0A0M7A2C3"/>
<dbReference type="PANTHER" id="PTHR44068:SF1">
    <property type="entry name" value="HYPOTHETICAL LOC100005854"/>
    <property type="match status" value="1"/>
</dbReference>
<dbReference type="GeneID" id="97669462"/>
<dbReference type="Pfam" id="PF08241">
    <property type="entry name" value="Methyltransf_11"/>
    <property type="match status" value="1"/>
</dbReference>
<dbReference type="RefSeq" id="WP_055391487.1">
    <property type="nucleotide sequence ID" value="NZ_CXWA01000015.1"/>
</dbReference>
<gene>
    <name evidence="4" type="primary">rebM_1</name>
    <name evidence="4" type="ORF">LA5096_02065</name>
</gene>
<dbReference type="GO" id="GO:0032259">
    <property type="term" value="P:methylation"/>
    <property type="evidence" value="ECO:0007669"/>
    <property type="project" value="UniProtKB-KW"/>
</dbReference>
<dbReference type="GO" id="GO:0016126">
    <property type="term" value="P:sterol biosynthetic process"/>
    <property type="evidence" value="ECO:0007669"/>
    <property type="project" value="TreeGrafter"/>
</dbReference>
<keyword evidence="5" id="KW-1185">Reference proteome</keyword>
<evidence type="ECO:0000313" key="4">
    <source>
        <dbReference type="EMBL" id="CTQ69238.1"/>
    </source>
</evidence>
<keyword evidence="2" id="KW-0472">Membrane</keyword>
<dbReference type="InterPro" id="IPR013216">
    <property type="entry name" value="Methyltransf_11"/>
</dbReference>
<keyword evidence="2" id="KW-1133">Transmembrane helix</keyword>
<organism evidence="4 5">
    <name type="scientific">Roseibium album</name>
    <dbReference type="NCBI Taxonomy" id="311410"/>
    <lineage>
        <taxon>Bacteria</taxon>
        <taxon>Pseudomonadati</taxon>
        <taxon>Pseudomonadota</taxon>
        <taxon>Alphaproteobacteria</taxon>
        <taxon>Hyphomicrobiales</taxon>
        <taxon>Stappiaceae</taxon>
        <taxon>Roseibium</taxon>
    </lineage>
</organism>
<evidence type="ECO:0000313" key="5">
    <source>
        <dbReference type="Proteomes" id="UP000049983"/>
    </source>
</evidence>
<dbReference type="SUPFAM" id="SSF53335">
    <property type="entry name" value="S-adenosyl-L-methionine-dependent methyltransferases"/>
    <property type="match status" value="1"/>
</dbReference>
<evidence type="ECO:0000259" key="3">
    <source>
        <dbReference type="Pfam" id="PF08241"/>
    </source>
</evidence>
<dbReference type="PANTHER" id="PTHR44068">
    <property type="entry name" value="ZGC:194242"/>
    <property type="match status" value="1"/>
</dbReference>
<feature type="transmembrane region" description="Helical" evidence="2">
    <location>
        <begin position="186"/>
        <end position="208"/>
    </location>
</feature>
<feature type="domain" description="Methyltransferase type 11" evidence="3">
    <location>
        <begin position="50"/>
        <end position="123"/>
    </location>
</feature>
<sequence length="225" mass="25165">MSWISKKLRNFAGTQSKKVSRKNLYEFISSSASSLSRSNADCLNIGSGGEIEAILRSYDLRLTSIDLDANRQPDIVMDACDLNFKDGTFDAVLMFEVLEHVPTPHLAVTEIHRVLKPGGHLYLSTPFVFGIHDAPHDYFRYTKFGLQFLFKEFDDLKILERNSYLESVVVILLRLGMAADKSSQRVGVCFAVLSVVFAPLLFLGKLLVNSDSATSGYTMVARKRT</sequence>
<proteinExistence type="predicted"/>
<name>A0A0M7A2C3_9HYPH</name>
<reference evidence="5" key="1">
    <citation type="submission" date="2015-07" db="EMBL/GenBank/DDBJ databases">
        <authorList>
            <person name="Rodrigo-Torres Lidia"/>
            <person name="Arahal R.David."/>
        </authorList>
    </citation>
    <scope>NUCLEOTIDE SEQUENCE [LARGE SCALE GENOMIC DNA]</scope>
    <source>
        <strain evidence="5">CECT 5096</strain>
    </source>
</reference>
<keyword evidence="1 4" id="KW-0808">Transferase</keyword>
<dbReference type="OrthoDB" id="161159at2"/>
<dbReference type="Gene3D" id="3.40.50.150">
    <property type="entry name" value="Vaccinia Virus protein VP39"/>
    <property type="match status" value="1"/>
</dbReference>
<dbReference type="InterPro" id="IPR050447">
    <property type="entry name" value="Erg6_SMT_methyltransf"/>
</dbReference>
<keyword evidence="4" id="KW-0489">Methyltransferase</keyword>
<evidence type="ECO:0000256" key="2">
    <source>
        <dbReference type="SAM" id="Phobius"/>
    </source>
</evidence>
<keyword evidence="2" id="KW-0812">Transmembrane</keyword>
<dbReference type="GO" id="GO:0102082">
    <property type="term" value="F:demethylrebeccamycin--D-glucose O-methyltransferase activity"/>
    <property type="evidence" value="ECO:0007669"/>
    <property type="project" value="UniProtKB-EC"/>
</dbReference>
<evidence type="ECO:0000256" key="1">
    <source>
        <dbReference type="ARBA" id="ARBA00022679"/>
    </source>
</evidence>
<protein>
    <submittedName>
        <fullName evidence="4">Demethylrebeccamycin-D-glucose O-methyltransferase</fullName>
        <ecNumber evidence="4">2.1.1.164</ecNumber>
    </submittedName>
</protein>
<dbReference type="CDD" id="cd02440">
    <property type="entry name" value="AdoMet_MTases"/>
    <property type="match status" value="1"/>
</dbReference>
<dbReference type="InterPro" id="IPR029063">
    <property type="entry name" value="SAM-dependent_MTases_sf"/>
</dbReference>
<dbReference type="EMBL" id="CXWC01000006">
    <property type="protein sequence ID" value="CTQ69238.1"/>
    <property type="molecule type" value="Genomic_DNA"/>
</dbReference>
<dbReference type="Proteomes" id="UP000049983">
    <property type="component" value="Unassembled WGS sequence"/>
</dbReference>
<accession>A0A0M7A2C3</accession>
<dbReference type="GO" id="GO:0003838">
    <property type="term" value="F:sterol 24-C-methyltransferase activity"/>
    <property type="evidence" value="ECO:0007669"/>
    <property type="project" value="TreeGrafter"/>
</dbReference>
<dbReference type="STRING" id="311410.LA5095_05839"/>